<proteinExistence type="predicted"/>
<dbReference type="Proteomes" id="UP000302139">
    <property type="component" value="Unassembled WGS sequence"/>
</dbReference>
<dbReference type="AlphaFoldDB" id="A0A4D4M7Y0"/>
<reference evidence="2 3" key="1">
    <citation type="submission" date="2019-04" db="EMBL/GenBank/DDBJ databases">
        <title>Draft genome sequences of Streptomyces avermitilis NBRC 14893.</title>
        <authorList>
            <person name="Komaki H."/>
            <person name="Tamura T."/>
            <person name="Hosoyama A."/>
        </authorList>
    </citation>
    <scope>NUCLEOTIDE SEQUENCE [LARGE SCALE GENOMIC DNA]</scope>
    <source>
        <strain evidence="2 3">NBRC 14893</strain>
    </source>
</reference>
<evidence type="ECO:0000256" key="1">
    <source>
        <dbReference type="SAM" id="MobiDB-lite"/>
    </source>
</evidence>
<comment type="caution">
    <text evidence="2">The sequence shown here is derived from an EMBL/GenBank/DDBJ whole genome shotgun (WGS) entry which is preliminary data.</text>
</comment>
<feature type="region of interest" description="Disordered" evidence="1">
    <location>
        <begin position="82"/>
        <end position="112"/>
    </location>
</feature>
<gene>
    <name evidence="2" type="ORF">SAV14893_074640</name>
</gene>
<organism evidence="2 3">
    <name type="scientific">Streptomyces avermitilis</name>
    <dbReference type="NCBI Taxonomy" id="33903"/>
    <lineage>
        <taxon>Bacteria</taxon>
        <taxon>Bacillati</taxon>
        <taxon>Actinomycetota</taxon>
        <taxon>Actinomycetes</taxon>
        <taxon>Kitasatosporales</taxon>
        <taxon>Streptomycetaceae</taxon>
        <taxon>Streptomyces</taxon>
    </lineage>
</organism>
<dbReference type="EMBL" id="BJHX01000001">
    <property type="protein sequence ID" value="GDY68071.1"/>
    <property type="molecule type" value="Genomic_DNA"/>
</dbReference>
<evidence type="ECO:0000313" key="3">
    <source>
        <dbReference type="Proteomes" id="UP000302139"/>
    </source>
</evidence>
<accession>A0A4D4M7Y0</accession>
<name>A0A4D4M7Y0_STRAX</name>
<sequence length="124" mass="13501">MRCTDLLEQSAGVRCDGLEVPALGLGVQRAEGERRLARTGDPGEGDHRVPRNIDVDVPQIVLAGAPDMHEVVGRVVLHGASFPESPYLQPDSSGPRQHVGMGRPPPSSRGDWLRRVDLRRAVRL</sequence>
<protein>
    <submittedName>
        <fullName evidence="2">Uncharacterized protein</fullName>
    </submittedName>
</protein>
<evidence type="ECO:0000313" key="2">
    <source>
        <dbReference type="EMBL" id="GDY68071.1"/>
    </source>
</evidence>